<protein>
    <submittedName>
        <fullName evidence="2">Uncharacterized protein</fullName>
    </submittedName>
</protein>
<accession>A0A8J2JRA7</accession>
<feature type="region of interest" description="Disordered" evidence="1">
    <location>
        <begin position="42"/>
        <end position="68"/>
    </location>
</feature>
<dbReference type="Proteomes" id="UP000708208">
    <property type="component" value="Unassembled WGS sequence"/>
</dbReference>
<dbReference type="OrthoDB" id="10678501at2759"/>
<dbReference type="EMBL" id="CAJVCH010018222">
    <property type="protein sequence ID" value="CAG7684820.1"/>
    <property type="molecule type" value="Genomic_DNA"/>
</dbReference>
<dbReference type="AlphaFoldDB" id="A0A8J2JRA7"/>
<sequence length="299" mass="33868">MRTVHTFGGNCLRKQSLGSYVVICLVLSELIIVQGCVPKLNGKSKKGTAGASKHKDNSTRLLHGTANGTRIPLGANLTNEIREKRQLFRGDIPEHRPLTGNVYALHHGFPHPGRFNENHGNGVQDEGVIQYHPGLLSHAVTYQHQEVQPEVLTGDAYKTVSHGNEIVHQYPVEISQIIQLDSTLTNHDPPKVHPDQNPGPHPLNHQIKHEEPADLVVREPNGEPESIEDPEELYLPEYPQFITYAHTYGYPPNPYRLLGPYSGAYKIAHFLKNWPTIVRKMRGWPVRRYRSKIKHHHYL</sequence>
<reference evidence="2" key="1">
    <citation type="submission" date="2021-06" db="EMBL/GenBank/DDBJ databases">
        <authorList>
            <person name="Hodson N. C."/>
            <person name="Mongue J. A."/>
            <person name="Jaron S. K."/>
        </authorList>
    </citation>
    <scope>NUCLEOTIDE SEQUENCE</scope>
</reference>
<evidence type="ECO:0000313" key="2">
    <source>
        <dbReference type="EMBL" id="CAG7684820.1"/>
    </source>
</evidence>
<gene>
    <name evidence="2" type="ORF">AFUS01_LOCUS3093</name>
</gene>
<evidence type="ECO:0000256" key="1">
    <source>
        <dbReference type="SAM" id="MobiDB-lite"/>
    </source>
</evidence>
<keyword evidence="3" id="KW-1185">Reference proteome</keyword>
<name>A0A8J2JRA7_9HEXA</name>
<proteinExistence type="predicted"/>
<organism evidence="2 3">
    <name type="scientific">Allacma fusca</name>
    <dbReference type="NCBI Taxonomy" id="39272"/>
    <lineage>
        <taxon>Eukaryota</taxon>
        <taxon>Metazoa</taxon>
        <taxon>Ecdysozoa</taxon>
        <taxon>Arthropoda</taxon>
        <taxon>Hexapoda</taxon>
        <taxon>Collembola</taxon>
        <taxon>Symphypleona</taxon>
        <taxon>Sminthuridae</taxon>
        <taxon>Allacma</taxon>
    </lineage>
</organism>
<evidence type="ECO:0000313" key="3">
    <source>
        <dbReference type="Proteomes" id="UP000708208"/>
    </source>
</evidence>
<comment type="caution">
    <text evidence="2">The sequence shown here is derived from an EMBL/GenBank/DDBJ whole genome shotgun (WGS) entry which is preliminary data.</text>
</comment>